<evidence type="ECO:0000256" key="4">
    <source>
        <dbReference type="ARBA" id="ARBA00022989"/>
    </source>
</evidence>
<evidence type="ECO:0000256" key="3">
    <source>
        <dbReference type="ARBA" id="ARBA00022692"/>
    </source>
</evidence>
<feature type="transmembrane region" description="Helical" evidence="6">
    <location>
        <begin position="28"/>
        <end position="48"/>
    </location>
</feature>
<dbReference type="EC" id="2.4.99.-" evidence="7"/>
<name>A0A645ISS2_9ZZZZ</name>
<dbReference type="InterPro" id="IPR001640">
    <property type="entry name" value="Lgt"/>
</dbReference>
<keyword evidence="2 7" id="KW-0808">Transferase</keyword>
<sequence length="97" mass="10538">MQLFESAGNLILGLALCYLVRKGRRGMAFSGYILGYGILRFCLEFIRGDAERGVWGWFSTSQIVALAVIPFGAAMFAFFATGKNASKSLEEKKSSGA</sequence>
<accession>A0A645ISS2</accession>
<proteinExistence type="predicted"/>
<reference evidence="7" key="1">
    <citation type="submission" date="2019-08" db="EMBL/GenBank/DDBJ databases">
        <authorList>
            <person name="Kucharzyk K."/>
            <person name="Murdoch R.W."/>
            <person name="Higgins S."/>
            <person name="Loffler F."/>
        </authorList>
    </citation>
    <scope>NUCLEOTIDE SEQUENCE</scope>
</reference>
<dbReference type="AlphaFoldDB" id="A0A645ISS2"/>
<protein>
    <submittedName>
        <fullName evidence="7">Prolipoprotein diacylglyceryl transferase</fullName>
        <ecNumber evidence="7">2.4.99.-</ecNumber>
    </submittedName>
</protein>
<dbReference type="GO" id="GO:0005886">
    <property type="term" value="C:plasma membrane"/>
    <property type="evidence" value="ECO:0007669"/>
    <property type="project" value="InterPro"/>
</dbReference>
<keyword evidence="7" id="KW-0328">Glycosyltransferase</keyword>
<evidence type="ECO:0000256" key="5">
    <source>
        <dbReference type="ARBA" id="ARBA00023136"/>
    </source>
</evidence>
<organism evidence="7">
    <name type="scientific">bioreactor metagenome</name>
    <dbReference type="NCBI Taxonomy" id="1076179"/>
    <lineage>
        <taxon>unclassified sequences</taxon>
        <taxon>metagenomes</taxon>
        <taxon>ecological metagenomes</taxon>
    </lineage>
</organism>
<dbReference type="GO" id="GO:0008961">
    <property type="term" value="F:phosphatidylglycerol-prolipoprotein diacylglyceryl transferase activity"/>
    <property type="evidence" value="ECO:0007669"/>
    <property type="project" value="InterPro"/>
</dbReference>
<keyword evidence="4 6" id="KW-1133">Transmembrane helix</keyword>
<evidence type="ECO:0000313" key="7">
    <source>
        <dbReference type="EMBL" id="MPN50253.1"/>
    </source>
</evidence>
<dbReference type="PANTHER" id="PTHR30589">
    <property type="entry name" value="PROLIPOPROTEIN DIACYLGLYCERYL TRANSFERASE"/>
    <property type="match status" value="1"/>
</dbReference>
<dbReference type="Pfam" id="PF01790">
    <property type="entry name" value="LGT"/>
    <property type="match status" value="1"/>
</dbReference>
<feature type="transmembrane region" description="Helical" evidence="6">
    <location>
        <begin position="54"/>
        <end position="79"/>
    </location>
</feature>
<dbReference type="GO" id="GO:0042158">
    <property type="term" value="P:lipoprotein biosynthetic process"/>
    <property type="evidence" value="ECO:0007669"/>
    <property type="project" value="InterPro"/>
</dbReference>
<keyword evidence="7" id="KW-0449">Lipoprotein</keyword>
<evidence type="ECO:0000256" key="2">
    <source>
        <dbReference type="ARBA" id="ARBA00022679"/>
    </source>
</evidence>
<keyword evidence="5 6" id="KW-0472">Membrane</keyword>
<comment type="caution">
    <text evidence="7">The sequence shown here is derived from an EMBL/GenBank/DDBJ whole genome shotgun (WGS) entry which is preliminary data.</text>
</comment>
<evidence type="ECO:0000256" key="1">
    <source>
        <dbReference type="ARBA" id="ARBA00022475"/>
    </source>
</evidence>
<dbReference type="EMBL" id="VSSQ01114267">
    <property type="protein sequence ID" value="MPN50253.1"/>
    <property type="molecule type" value="Genomic_DNA"/>
</dbReference>
<keyword evidence="3 6" id="KW-0812">Transmembrane</keyword>
<keyword evidence="1" id="KW-1003">Cell membrane</keyword>
<evidence type="ECO:0000256" key="6">
    <source>
        <dbReference type="SAM" id="Phobius"/>
    </source>
</evidence>
<gene>
    <name evidence="7" type="primary">lgt_53</name>
    <name evidence="7" type="ORF">SDC9_197879</name>
</gene>
<dbReference type="PANTHER" id="PTHR30589:SF0">
    <property type="entry name" value="PHOSPHATIDYLGLYCEROL--PROLIPOPROTEIN DIACYLGLYCERYL TRANSFERASE"/>
    <property type="match status" value="1"/>
</dbReference>